<evidence type="ECO:0000313" key="2">
    <source>
        <dbReference type="Proteomes" id="UP000664940"/>
    </source>
</evidence>
<gene>
    <name evidence="1" type="ORF">HJG60_008934</name>
</gene>
<reference evidence="1 2" key="1">
    <citation type="journal article" date="2020" name="Nature">
        <title>Six reference-quality genomes reveal evolution of bat adaptations.</title>
        <authorList>
            <person name="Jebb D."/>
            <person name="Huang Z."/>
            <person name="Pippel M."/>
            <person name="Hughes G.M."/>
            <person name="Lavrichenko K."/>
            <person name="Devanna P."/>
            <person name="Winkler S."/>
            <person name="Jermiin L.S."/>
            <person name="Skirmuntt E.C."/>
            <person name="Katzourakis A."/>
            <person name="Burkitt-Gray L."/>
            <person name="Ray D.A."/>
            <person name="Sullivan K.A.M."/>
            <person name="Roscito J.G."/>
            <person name="Kirilenko B.M."/>
            <person name="Davalos L.M."/>
            <person name="Corthals A.P."/>
            <person name="Power M.L."/>
            <person name="Jones G."/>
            <person name="Ransome R.D."/>
            <person name="Dechmann D.K.N."/>
            <person name="Locatelli A.G."/>
            <person name="Puechmaille S.J."/>
            <person name="Fedrigo O."/>
            <person name="Jarvis E.D."/>
            <person name="Hiller M."/>
            <person name="Vernes S.C."/>
            <person name="Myers E.W."/>
            <person name="Teeling E.C."/>
        </authorList>
    </citation>
    <scope>NUCLEOTIDE SEQUENCE [LARGE SCALE GENOMIC DNA]</scope>
    <source>
        <strain evidence="1">Bat1K_MPI-CBG_1</strain>
    </source>
</reference>
<dbReference type="AlphaFoldDB" id="A0A833YWK1"/>
<evidence type="ECO:0000313" key="1">
    <source>
        <dbReference type="EMBL" id="KAF6081958.1"/>
    </source>
</evidence>
<protein>
    <submittedName>
        <fullName evidence="1">Uncharacterized protein</fullName>
    </submittedName>
</protein>
<sequence>MAGSGAILDCQRCAESAVGTTWTLQAVSGTFIAHSHSPWVWVKTASPPGSCSVGSSLCGTSPVPLNMRLRANWLDGGFGKRWGWGREDLAKKAVQPLRHPLFVAGTLNHKGPSSLCNWPLQCG</sequence>
<name>A0A833YWK1_9CHIR</name>
<accession>A0A833YWK1</accession>
<comment type="caution">
    <text evidence="1">The sequence shown here is derived from an EMBL/GenBank/DDBJ whole genome shotgun (WGS) entry which is preliminary data.</text>
</comment>
<dbReference type="EMBL" id="JABVXQ010000013">
    <property type="protein sequence ID" value="KAF6081958.1"/>
    <property type="molecule type" value="Genomic_DNA"/>
</dbReference>
<proteinExistence type="predicted"/>
<organism evidence="1 2">
    <name type="scientific">Phyllostomus discolor</name>
    <name type="common">pale spear-nosed bat</name>
    <dbReference type="NCBI Taxonomy" id="89673"/>
    <lineage>
        <taxon>Eukaryota</taxon>
        <taxon>Metazoa</taxon>
        <taxon>Chordata</taxon>
        <taxon>Craniata</taxon>
        <taxon>Vertebrata</taxon>
        <taxon>Euteleostomi</taxon>
        <taxon>Mammalia</taxon>
        <taxon>Eutheria</taxon>
        <taxon>Laurasiatheria</taxon>
        <taxon>Chiroptera</taxon>
        <taxon>Yangochiroptera</taxon>
        <taxon>Phyllostomidae</taxon>
        <taxon>Phyllostominae</taxon>
        <taxon>Phyllostomus</taxon>
    </lineage>
</organism>
<dbReference type="Proteomes" id="UP000664940">
    <property type="component" value="Unassembled WGS sequence"/>
</dbReference>